<keyword evidence="3" id="KW-1185">Reference proteome</keyword>
<dbReference type="SUPFAM" id="SSF53335">
    <property type="entry name" value="S-adenosyl-L-methionine-dependent methyltransferases"/>
    <property type="match status" value="1"/>
</dbReference>
<name>F8L0P3_PARAV</name>
<reference key="1">
    <citation type="journal article" date="2011" name="Mol. Biol. Evol.">
        <title>Unity in variety -- the pan-genome of the Chlamydiae.</title>
        <authorList>
            <person name="Collingro A."/>
            <person name="Tischler P."/>
            <person name="Weinmaier T."/>
            <person name="Penz T."/>
            <person name="Heinz E."/>
            <person name="Brunham R.C."/>
            <person name="Read T.D."/>
            <person name="Bavoil P.M."/>
            <person name="Sachse K."/>
            <person name="Kahane S."/>
            <person name="Friedman M.G."/>
            <person name="Rattei T."/>
            <person name="Myers G.S.A."/>
            <person name="Horn M."/>
        </authorList>
    </citation>
    <scope>NUCLEOTIDE SEQUENCE</scope>
    <source>
        <strain>UV7</strain>
    </source>
</reference>
<dbReference type="Gene3D" id="3.40.630.30">
    <property type="match status" value="1"/>
</dbReference>
<feature type="domain" description="N-acetyltransferase" evidence="1">
    <location>
        <begin position="8"/>
        <end position="168"/>
    </location>
</feature>
<dbReference type="GO" id="GO:0033553">
    <property type="term" value="C:rDNA heterochromatin"/>
    <property type="evidence" value="ECO:0007669"/>
    <property type="project" value="TreeGrafter"/>
</dbReference>
<dbReference type="STRING" id="765952.PUV_18430"/>
<evidence type="ECO:0000313" key="3">
    <source>
        <dbReference type="Proteomes" id="UP000000495"/>
    </source>
</evidence>
<dbReference type="HOGENOM" id="CLU_888088_0_0_0"/>
<dbReference type="EMBL" id="FR872580">
    <property type="protein sequence ID" value="CCB86793.1"/>
    <property type="molecule type" value="Genomic_DNA"/>
</dbReference>
<sequence>MTVKTERLILRPWQDSDLTAFAALNADPRVREFFPGLLSREESDNSVKLASDHIARCGWGFWAASLIETGEFIGFIGLEDVYFQAHFTPAVEIGWRLAFNHWGKGYATEGAKAALKYGFETLRLDQIVSFSTMGNMCSRHVMEKIGMHHRTQDDFDHPNWCRERTGFNYKIGDFGCGEAKLAEAINGTHTIYSFDHIAINDNVIACDMANVPLEDEILDVALFSLSLMGKNFSDYLKEAQRTLRLDGILIIFEPTSRFINDKGTDHSTQFAKDLEQFGFSGGTVETLGLFTRIQAIKRFKNPRSDVIIAFKNH</sequence>
<dbReference type="OrthoDB" id="9798081at2"/>
<dbReference type="PROSITE" id="PS51186">
    <property type="entry name" value="GNAT"/>
    <property type="match status" value="1"/>
</dbReference>
<dbReference type="AlphaFoldDB" id="F8L0P3"/>
<dbReference type="GO" id="GO:0046015">
    <property type="term" value="P:regulation of transcription by glucose"/>
    <property type="evidence" value="ECO:0007669"/>
    <property type="project" value="TreeGrafter"/>
</dbReference>
<dbReference type="GO" id="GO:0016747">
    <property type="term" value="F:acyltransferase activity, transferring groups other than amino-acyl groups"/>
    <property type="evidence" value="ECO:0007669"/>
    <property type="project" value="InterPro"/>
</dbReference>
<organism evidence="2 3">
    <name type="scientific">Parachlamydia acanthamoebae (strain UV7)</name>
    <dbReference type="NCBI Taxonomy" id="765952"/>
    <lineage>
        <taxon>Bacteria</taxon>
        <taxon>Pseudomonadati</taxon>
        <taxon>Chlamydiota</taxon>
        <taxon>Chlamydiia</taxon>
        <taxon>Parachlamydiales</taxon>
        <taxon>Parachlamydiaceae</taxon>
        <taxon>Parachlamydia</taxon>
    </lineage>
</organism>
<dbReference type="Proteomes" id="UP000000495">
    <property type="component" value="Chromosome"/>
</dbReference>
<dbReference type="Pfam" id="PF05148">
    <property type="entry name" value="Methyltransf_8"/>
    <property type="match status" value="1"/>
</dbReference>
<protein>
    <recommendedName>
        <fullName evidence="1">N-acetyltransferase domain-containing protein</fullName>
    </recommendedName>
</protein>
<dbReference type="InterPro" id="IPR007823">
    <property type="entry name" value="RRP8"/>
</dbReference>
<evidence type="ECO:0000313" key="2">
    <source>
        <dbReference type="EMBL" id="CCB86793.1"/>
    </source>
</evidence>
<dbReference type="InterPro" id="IPR000182">
    <property type="entry name" value="GNAT_dom"/>
</dbReference>
<dbReference type="InterPro" id="IPR029063">
    <property type="entry name" value="SAM-dependent_MTases_sf"/>
</dbReference>
<dbReference type="eggNOG" id="COG1670">
    <property type="taxonomic scope" value="Bacteria"/>
</dbReference>
<gene>
    <name evidence="2" type="ordered locus">PUV_18430</name>
</gene>
<dbReference type="Pfam" id="PF13302">
    <property type="entry name" value="Acetyltransf_3"/>
    <property type="match status" value="1"/>
</dbReference>
<dbReference type="PANTHER" id="PTHR12787:SF0">
    <property type="entry name" value="RIBOSOMAL RNA-PROCESSING PROTEIN 8"/>
    <property type="match status" value="1"/>
</dbReference>
<dbReference type="RefSeq" id="WP_013925214.1">
    <property type="nucleotide sequence ID" value="NC_015702.1"/>
</dbReference>
<accession>F8L0P3</accession>
<dbReference type="eggNOG" id="COG2226">
    <property type="taxonomic scope" value="Bacteria"/>
</dbReference>
<dbReference type="KEGG" id="puv:PUV_18430"/>
<dbReference type="GO" id="GO:0042149">
    <property type="term" value="P:cellular response to glucose starvation"/>
    <property type="evidence" value="ECO:0007669"/>
    <property type="project" value="TreeGrafter"/>
</dbReference>
<evidence type="ECO:0000259" key="1">
    <source>
        <dbReference type="PROSITE" id="PS51186"/>
    </source>
</evidence>
<dbReference type="SUPFAM" id="SSF55729">
    <property type="entry name" value="Acyl-CoA N-acyltransferases (Nat)"/>
    <property type="match status" value="1"/>
</dbReference>
<reference evidence="2 3" key="2">
    <citation type="journal article" date="2011" name="Mol. Biol. Evol.">
        <title>Unity in variety--the pan-genome of the Chlamydiae.</title>
        <authorList>
            <person name="Collingro A."/>
            <person name="Tischler P."/>
            <person name="Weinmaier T."/>
            <person name="Penz T."/>
            <person name="Heinz E."/>
            <person name="Brunham R.C."/>
            <person name="Read T.D."/>
            <person name="Bavoil P.M."/>
            <person name="Sachse K."/>
            <person name="Kahane S."/>
            <person name="Friedman M.G."/>
            <person name="Rattei T."/>
            <person name="Myers G.S."/>
            <person name="Horn M."/>
        </authorList>
    </citation>
    <scope>NUCLEOTIDE SEQUENCE [LARGE SCALE GENOMIC DNA]</scope>
    <source>
        <strain evidence="3">UV7</strain>
    </source>
</reference>
<dbReference type="GO" id="GO:0008168">
    <property type="term" value="F:methyltransferase activity"/>
    <property type="evidence" value="ECO:0007669"/>
    <property type="project" value="InterPro"/>
</dbReference>
<proteinExistence type="predicted"/>
<dbReference type="GO" id="GO:0000183">
    <property type="term" value="P:rDNA heterochromatin formation"/>
    <property type="evidence" value="ECO:0007669"/>
    <property type="project" value="TreeGrafter"/>
</dbReference>
<dbReference type="Gene3D" id="3.40.50.150">
    <property type="entry name" value="Vaccinia Virus protein VP39"/>
    <property type="match status" value="1"/>
</dbReference>
<dbReference type="InterPro" id="IPR016181">
    <property type="entry name" value="Acyl_CoA_acyltransferase"/>
</dbReference>
<dbReference type="PANTHER" id="PTHR12787">
    <property type="entry name" value="RIBOSOMAL RNA-PROCESSING PROTEIN 8"/>
    <property type="match status" value="1"/>
</dbReference>